<evidence type="ECO:0008006" key="4">
    <source>
        <dbReference type="Google" id="ProtNLM"/>
    </source>
</evidence>
<feature type="region of interest" description="Disordered" evidence="1">
    <location>
        <begin position="452"/>
        <end position="474"/>
    </location>
</feature>
<protein>
    <recommendedName>
        <fullName evidence="4">Transposase, Ptta/En/Spm, plant</fullName>
    </recommendedName>
</protein>
<dbReference type="EMBL" id="CP126653">
    <property type="protein sequence ID" value="WJZ89587.1"/>
    <property type="molecule type" value="Genomic_DNA"/>
</dbReference>
<feature type="region of interest" description="Disordered" evidence="1">
    <location>
        <begin position="76"/>
        <end position="176"/>
    </location>
</feature>
<organism evidence="2 3">
    <name type="scientific">Vitis vinifera</name>
    <name type="common">Grape</name>
    <dbReference type="NCBI Taxonomy" id="29760"/>
    <lineage>
        <taxon>Eukaryota</taxon>
        <taxon>Viridiplantae</taxon>
        <taxon>Streptophyta</taxon>
        <taxon>Embryophyta</taxon>
        <taxon>Tracheophyta</taxon>
        <taxon>Spermatophyta</taxon>
        <taxon>Magnoliopsida</taxon>
        <taxon>eudicotyledons</taxon>
        <taxon>Gunneridae</taxon>
        <taxon>Pentapetalae</taxon>
        <taxon>rosids</taxon>
        <taxon>Vitales</taxon>
        <taxon>Vitaceae</taxon>
        <taxon>Viteae</taxon>
        <taxon>Vitis</taxon>
    </lineage>
</organism>
<feature type="region of interest" description="Disordered" evidence="1">
    <location>
        <begin position="391"/>
        <end position="412"/>
    </location>
</feature>
<gene>
    <name evidence="2" type="ORF">VitviT2T_008796</name>
</gene>
<evidence type="ECO:0000256" key="1">
    <source>
        <dbReference type="SAM" id="MobiDB-lite"/>
    </source>
</evidence>
<feature type="compositionally biased region" description="Polar residues" evidence="1">
    <location>
        <begin position="147"/>
        <end position="166"/>
    </location>
</feature>
<dbReference type="PANTHER" id="PTHR33499:SF11">
    <property type="entry name" value="NO APICAL MERISTEM-ASSOCIATED C-TERMINAL DOMAIN-CONTAINING PROTEIN"/>
    <property type="match status" value="1"/>
</dbReference>
<sequence length="474" mass="53499">MAPRKRPHLVLINSAKVKKVKKLNFNVQVDVAHTSLNRNSTTRKMTYNDSKRGGIDRQLQGVGNLEKTTTNATLQANGTHSRHQNNSTLRRMPCSDSQRVDTFLPMQDIENGDDTPIPPPTLQDCETPRNVNKSSTQDTIAPAIMDTSETPFDPNNNTSTMDADSTTGRRKVRGDSRGVRTDKLIQANGSRPLGGVEIKPENNAPIGVNNSRMKSEIGTIVRNYAPLDVEKWADISESDKVFMMEKLQEKFIIDFTQDHVKKAIEGKMAARYRDHINKCHKHFKKYPTIALANQNPYKHVSDQKQWDWLCDRFASEKFQARHTGQAPGQIELFKLMHWNSQNGWINQEVEASYEKMLELQKQPMLEGGQALKEAEICVQVLGLRSGYIKGLGHGPRPPSSSSKSTHKSHREIELENELKATRELLQSQETRIQHQQSQIAQLASFVSEMRQHMHIPGSSSRSSSPSDDTLLMDS</sequence>
<dbReference type="Proteomes" id="UP001227230">
    <property type="component" value="Chromosome 6"/>
</dbReference>
<feature type="compositionally biased region" description="Polar residues" evidence="1">
    <location>
        <begin position="129"/>
        <end position="139"/>
    </location>
</feature>
<keyword evidence="3" id="KW-1185">Reference proteome</keyword>
<evidence type="ECO:0000313" key="2">
    <source>
        <dbReference type="EMBL" id="WJZ89587.1"/>
    </source>
</evidence>
<accession>A0ABY9C3S0</accession>
<evidence type="ECO:0000313" key="3">
    <source>
        <dbReference type="Proteomes" id="UP001227230"/>
    </source>
</evidence>
<feature type="compositionally biased region" description="Polar residues" evidence="1">
    <location>
        <begin position="76"/>
        <end position="89"/>
    </location>
</feature>
<reference evidence="2 3" key="1">
    <citation type="journal article" date="2023" name="Hortic Res">
        <title>The complete reference genome for grapevine (Vitis vinifera L.) genetics and breeding.</title>
        <authorList>
            <person name="Shi X."/>
            <person name="Cao S."/>
            <person name="Wang X."/>
            <person name="Huang S."/>
            <person name="Wang Y."/>
            <person name="Liu Z."/>
            <person name="Liu W."/>
            <person name="Leng X."/>
            <person name="Peng Y."/>
            <person name="Wang N."/>
            <person name="Wang Y."/>
            <person name="Ma Z."/>
            <person name="Xu X."/>
            <person name="Zhang F."/>
            <person name="Xue H."/>
            <person name="Zhong H."/>
            <person name="Wang Y."/>
            <person name="Zhang K."/>
            <person name="Velt A."/>
            <person name="Avia K."/>
            <person name="Holtgrawe D."/>
            <person name="Grimplet J."/>
            <person name="Matus J.T."/>
            <person name="Ware D."/>
            <person name="Wu X."/>
            <person name="Wang H."/>
            <person name="Liu C."/>
            <person name="Fang Y."/>
            <person name="Rustenholz C."/>
            <person name="Cheng Z."/>
            <person name="Xiao H."/>
            <person name="Zhou Y."/>
        </authorList>
    </citation>
    <scope>NUCLEOTIDE SEQUENCE [LARGE SCALE GENOMIC DNA]</scope>
    <source>
        <strain evidence="3">cv. Pinot noir / PN40024</strain>
        <tissue evidence="2">Leaf</tissue>
    </source>
</reference>
<proteinExistence type="predicted"/>
<name>A0ABY9C3S0_VITVI</name>
<dbReference type="PANTHER" id="PTHR33499">
    <property type="entry name" value="OS12G0282400 PROTEIN-RELATED"/>
    <property type="match status" value="1"/>
</dbReference>